<feature type="transmembrane region" description="Helical" evidence="1">
    <location>
        <begin position="636"/>
        <end position="656"/>
    </location>
</feature>
<organism evidence="2 3">
    <name type="scientific">Dendrothele bispora (strain CBS 962.96)</name>
    <dbReference type="NCBI Taxonomy" id="1314807"/>
    <lineage>
        <taxon>Eukaryota</taxon>
        <taxon>Fungi</taxon>
        <taxon>Dikarya</taxon>
        <taxon>Basidiomycota</taxon>
        <taxon>Agaricomycotina</taxon>
        <taxon>Agaricomycetes</taxon>
        <taxon>Agaricomycetidae</taxon>
        <taxon>Agaricales</taxon>
        <taxon>Agaricales incertae sedis</taxon>
        <taxon>Dendrothele</taxon>
    </lineage>
</organism>
<name>A0A4S8MUD4_DENBC</name>
<dbReference type="AlphaFoldDB" id="A0A4S8MUD4"/>
<feature type="transmembrane region" description="Helical" evidence="1">
    <location>
        <begin position="21"/>
        <end position="43"/>
    </location>
</feature>
<dbReference type="Proteomes" id="UP000297245">
    <property type="component" value="Unassembled WGS sequence"/>
</dbReference>
<keyword evidence="1" id="KW-0472">Membrane</keyword>
<accession>A0A4S8MUD4</accession>
<feature type="transmembrane region" description="Helical" evidence="1">
    <location>
        <begin position="676"/>
        <end position="694"/>
    </location>
</feature>
<feature type="transmembrane region" description="Helical" evidence="1">
    <location>
        <begin position="520"/>
        <end position="541"/>
    </location>
</feature>
<feature type="transmembrane region" description="Helical" evidence="1">
    <location>
        <begin position="548"/>
        <end position="568"/>
    </location>
</feature>
<sequence length="776" mass="87403">MSEKSPKPPLHTPTKPRRQNSVFKCCIWTFGLIALSIGGFIGYCLYDFFIGLHQELAHPHSHLYQNQSLSEVSNRSLVVQPLVGKEQTFDIAVSVWIRALQAEEEKWKAGLGESRTDLESGQHKPLQFLQNYKGMEEKVTIHVGFDEDEFLHGEKRELYHPLYSDIVFRGLRSSDKGVTTSINFTIPTQKFREPKLTGSELRASLLLIPTSPSLMDSVVNYSNWIPEELRSKIALKRTWPFPMGSEYMGEKSIADLAVESSGVFVPLVQFYDIPSRCPSAANDAKSDSGDDPELENNVIMDANGNIDFTEVAKKLKLNQAAKTEKHPHIITWSQIRLIDEKHIMNLEAYDEAHEKLKKTSCGQNLKANQPIKPLQRLCDSSYVKTGPLKTKLQLETEDTKGDKHTEWAYGPYLTTFSHAPGPMDLIPVPVDRENCTDKVVLEANSTSTFDHTDADSMDVTWHISFSGRSPLMHVGETLTIQRPVNHSQSDHDKAYAQNIVELSNGIHGVSKPYTHPRRRILLTAGVYCFNWGVFILSIIYWYTRNNTVFISVPGLLLSVAAEICSLIPGSMKVGSINGIVLLVVLSTPRLFFKLRTALRIELEWRGWTPTLRRTHPSHRERASHRLDMALGWYPRLASVCFLFAFFFFIPTSYQTLIPPLPHSPQPSQTDSKRLEWYANIGACLADSLIITGTLSQVILNHKSKHFSGMYKSHAFLASLSATTSLLHFIPAFVGRSQIRSSLTLNSAMKYLINFAMVYQALTLPAVEPTGPDEDEE</sequence>
<feature type="transmembrane region" description="Helical" evidence="1">
    <location>
        <begin position="714"/>
        <end position="733"/>
    </location>
</feature>
<dbReference type="OrthoDB" id="2548253at2759"/>
<protein>
    <submittedName>
        <fullName evidence="2">Uncharacterized protein</fullName>
    </submittedName>
</protein>
<keyword evidence="3" id="KW-1185">Reference proteome</keyword>
<evidence type="ECO:0000313" key="3">
    <source>
        <dbReference type="Proteomes" id="UP000297245"/>
    </source>
</evidence>
<feature type="transmembrane region" description="Helical" evidence="1">
    <location>
        <begin position="574"/>
        <end position="592"/>
    </location>
</feature>
<dbReference type="EMBL" id="ML179041">
    <property type="protein sequence ID" value="THV06662.1"/>
    <property type="molecule type" value="Genomic_DNA"/>
</dbReference>
<reference evidence="2 3" key="1">
    <citation type="journal article" date="2019" name="Nat. Ecol. Evol.">
        <title>Megaphylogeny resolves global patterns of mushroom evolution.</title>
        <authorList>
            <person name="Varga T."/>
            <person name="Krizsan K."/>
            <person name="Foldi C."/>
            <person name="Dima B."/>
            <person name="Sanchez-Garcia M."/>
            <person name="Sanchez-Ramirez S."/>
            <person name="Szollosi G.J."/>
            <person name="Szarkandi J.G."/>
            <person name="Papp V."/>
            <person name="Albert L."/>
            <person name="Andreopoulos W."/>
            <person name="Angelini C."/>
            <person name="Antonin V."/>
            <person name="Barry K.W."/>
            <person name="Bougher N.L."/>
            <person name="Buchanan P."/>
            <person name="Buyck B."/>
            <person name="Bense V."/>
            <person name="Catcheside P."/>
            <person name="Chovatia M."/>
            <person name="Cooper J."/>
            <person name="Damon W."/>
            <person name="Desjardin D."/>
            <person name="Finy P."/>
            <person name="Geml J."/>
            <person name="Haridas S."/>
            <person name="Hughes K."/>
            <person name="Justo A."/>
            <person name="Karasinski D."/>
            <person name="Kautmanova I."/>
            <person name="Kiss B."/>
            <person name="Kocsube S."/>
            <person name="Kotiranta H."/>
            <person name="LaButti K.M."/>
            <person name="Lechner B.E."/>
            <person name="Liimatainen K."/>
            <person name="Lipzen A."/>
            <person name="Lukacs Z."/>
            <person name="Mihaltcheva S."/>
            <person name="Morgado L.N."/>
            <person name="Niskanen T."/>
            <person name="Noordeloos M.E."/>
            <person name="Ohm R.A."/>
            <person name="Ortiz-Santana B."/>
            <person name="Ovrebo C."/>
            <person name="Racz N."/>
            <person name="Riley R."/>
            <person name="Savchenko A."/>
            <person name="Shiryaev A."/>
            <person name="Soop K."/>
            <person name="Spirin V."/>
            <person name="Szebenyi C."/>
            <person name="Tomsovsky M."/>
            <person name="Tulloss R.E."/>
            <person name="Uehling J."/>
            <person name="Grigoriev I.V."/>
            <person name="Vagvolgyi C."/>
            <person name="Papp T."/>
            <person name="Martin F.M."/>
            <person name="Miettinen O."/>
            <person name="Hibbett D.S."/>
            <person name="Nagy L.G."/>
        </authorList>
    </citation>
    <scope>NUCLEOTIDE SEQUENCE [LARGE SCALE GENOMIC DNA]</scope>
    <source>
        <strain evidence="2 3">CBS 962.96</strain>
    </source>
</reference>
<proteinExistence type="predicted"/>
<evidence type="ECO:0000256" key="1">
    <source>
        <dbReference type="SAM" id="Phobius"/>
    </source>
</evidence>
<gene>
    <name evidence="2" type="ORF">K435DRAFT_710817</name>
</gene>
<evidence type="ECO:0000313" key="2">
    <source>
        <dbReference type="EMBL" id="THV06662.1"/>
    </source>
</evidence>
<keyword evidence="1" id="KW-1133">Transmembrane helix</keyword>
<keyword evidence="1" id="KW-0812">Transmembrane</keyword>